<dbReference type="PANTHER" id="PTHR22976">
    <property type="entry name" value="BIOTIN SYNTHASE"/>
    <property type="match status" value="1"/>
</dbReference>
<dbReference type="Gene3D" id="3.20.20.70">
    <property type="entry name" value="Aldolase class I"/>
    <property type="match status" value="1"/>
</dbReference>
<keyword evidence="1" id="KW-0004">4Fe-4S</keyword>
<dbReference type="InterPro" id="IPR013785">
    <property type="entry name" value="Aldolase_TIM"/>
</dbReference>
<protein>
    <submittedName>
        <fullName evidence="2">Biotin synthase (EC)</fullName>
        <ecNumber evidence="2">2.8.1.6</ecNumber>
    </submittedName>
</protein>
<keyword evidence="1" id="KW-0411">Iron-sulfur</keyword>
<gene>
    <name evidence="2" type="ORF">HELGO_WM23480</name>
</gene>
<organism evidence="2">
    <name type="scientific">uncultured Thiotrichaceae bacterium</name>
    <dbReference type="NCBI Taxonomy" id="298394"/>
    <lineage>
        <taxon>Bacteria</taxon>
        <taxon>Pseudomonadati</taxon>
        <taxon>Pseudomonadota</taxon>
        <taxon>Gammaproteobacteria</taxon>
        <taxon>Thiotrichales</taxon>
        <taxon>Thiotrichaceae</taxon>
        <taxon>environmental samples</taxon>
    </lineage>
</organism>
<dbReference type="PANTHER" id="PTHR22976:SF2">
    <property type="entry name" value="BIOTIN SYNTHASE, MITOCHONDRIAL"/>
    <property type="match status" value="1"/>
</dbReference>
<dbReference type="EMBL" id="CACVAV010000358">
    <property type="protein sequence ID" value="CAA6823263.1"/>
    <property type="molecule type" value="Genomic_DNA"/>
</dbReference>
<reference evidence="2" key="1">
    <citation type="submission" date="2020-01" db="EMBL/GenBank/DDBJ databases">
        <authorList>
            <person name="Meier V. D."/>
            <person name="Meier V D."/>
        </authorList>
    </citation>
    <scope>NUCLEOTIDE SEQUENCE</scope>
    <source>
        <strain evidence="2">HLG_WM_MAG_08</strain>
    </source>
</reference>
<sequence length="64" mass="7381">MTELRHDWPLEEIQALFSLPFNDLMFKAHQVHLENFKPNQVQISTLLSIKTGACPEDCSYCSQS</sequence>
<dbReference type="AlphaFoldDB" id="A0A6S6U2Z6"/>
<keyword evidence="2" id="KW-0808">Transferase</keyword>
<dbReference type="GO" id="GO:0009102">
    <property type="term" value="P:biotin biosynthetic process"/>
    <property type="evidence" value="ECO:0007669"/>
    <property type="project" value="InterPro"/>
</dbReference>
<dbReference type="InterPro" id="IPR002684">
    <property type="entry name" value="Biotin_synth/BioAB"/>
</dbReference>
<dbReference type="SUPFAM" id="SSF102114">
    <property type="entry name" value="Radical SAM enzymes"/>
    <property type="match status" value="1"/>
</dbReference>
<dbReference type="GO" id="GO:0004076">
    <property type="term" value="F:biotin synthase activity"/>
    <property type="evidence" value="ECO:0007669"/>
    <property type="project" value="UniProtKB-EC"/>
</dbReference>
<feature type="non-terminal residue" evidence="2">
    <location>
        <position position="64"/>
    </location>
</feature>
<evidence type="ECO:0000256" key="1">
    <source>
        <dbReference type="ARBA" id="ARBA00022485"/>
    </source>
</evidence>
<keyword evidence="1" id="KW-0408">Iron</keyword>
<evidence type="ECO:0000313" key="2">
    <source>
        <dbReference type="EMBL" id="CAA6823263.1"/>
    </source>
</evidence>
<dbReference type="InterPro" id="IPR058240">
    <property type="entry name" value="rSAM_sf"/>
</dbReference>
<name>A0A6S6U2Z6_9GAMM</name>
<dbReference type="GO" id="GO:0051537">
    <property type="term" value="F:2 iron, 2 sulfur cluster binding"/>
    <property type="evidence" value="ECO:0007669"/>
    <property type="project" value="TreeGrafter"/>
</dbReference>
<keyword evidence="1" id="KW-0479">Metal-binding</keyword>
<accession>A0A6S6U2Z6</accession>
<dbReference type="EC" id="2.8.1.6" evidence="2"/>
<proteinExistence type="predicted"/>
<dbReference type="GO" id="GO:0051539">
    <property type="term" value="F:4 iron, 4 sulfur cluster binding"/>
    <property type="evidence" value="ECO:0007669"/>
    <property type="project" value="UniProtKB-KW"/>
</dbReference>